<gene>
    <name evidence="3" type="ORF">A2438_02760</name>
</gene>
<dbReference type="AlphaFoldDB" id="A0A1F4U5P0"/>
<reference evidence="3 4" key="1">
    <citation type="journal article" date="2016" name="Nat. Commun.">
        <title>Thousands of microbial genomes shed light on interconnected biogeochemical processes in an aquifer system.</title>
        <authorList>
            <person name="Anantharaman K."/>
            <person name="Brown C.T."/>
            <person name="Hug L.A."/>
            <person name="Sharon I."/>
            <person name="Castelle C.J."/>
            <person name="Probst A.J."/>
            <person name="Thomas B.C."/>
            <person name="Singh A."/>
            <person name="Wilkins M.J."/>
            <person name="Karaoz U."/>
            <person name="Brodie E.L."/>
            <person name="Williams K.H."/>
            <person name="Hubbard S.S."/>
            <person name="Banfield J.F."/>
        </authorList>
    </citation>
    <scope>NUCLEOTIDE SEQUENCE [LARGE SCALE GENOMIC DNA]</scope>
</reference>
<dbReference type="SUPFAM" id="SSF56770">
    <property type="entry name" value="HydA/Nqo6-like"/>
    <property type="match status" value="1"/>
</dbReference>
<evidence type="ECO:0000313" key="3">
    <source>
        <dbReference type="EMBL" id="OGC40189.1"/>
    </source>
</evidence>
<sequence>MTRTKPKVAFFDFACCEGCQLQVANMGELLLDVLGLIEVVEFREVMSEKGPEKIDVAVVEGSITDKHAIERIKKIRDRAKVLIAYGSCATIGGVNGMKNNFKLDDIRKEVYGDRFNYFDTVETKAVHQVVKVDYFVNGCPVYIPEFVKVLKAALQGIPYEVPDHAVCVECKLNENVCMYDRGVACMGPVTRAGCNSWCINNGNICYGCRGMVSNPNENGAMDIIKKYNIPMDMVINKMNMYNKCREIDKREQKKR</sequence>
<name>A0A1F4U5P0_UNCSA</name>
<evidence type="ECO:0000313" key="4">
    <source>
        <dbReference type="Proteomes" id="UP000179242"/>
    </source>
</evidence>
<dbReference type="InterPro" id="IPR006137">
    <property type="entry name" value="NADH_UbQ_OxRdtase-like_20kDa"/>
</dbReference>
<dbReference type="PANTHER" id="PTHR42845:SF1">
    <property type="entry name" value="HYDROGENASE SMALL SUBUNIT"/>
    <property type="match status" value="1"/>
</dbReference>
<organism evidence="3 4">
    <name type="scientific">candidate division WOR-1 bacterium RIFOXYC2_FULL_46_14</name>
    <dbReference type="NCBI Taxonomy" id="1802587"/>
    <lineage>
        <taxon>Bacteria</taxon>
        <taxon>Bacillati</taxon>
        <taxon>Saganbacteria</taxon>
    </lineage>
</organism>
<accession>A0A1F4U5P0</accession>
<dbReference type="EMBL" id="MEUJ01000004">
    <property type="protein sequence ID" value="OGC40189.1"/>
    <property type="molecule type" value="Genomic_DNA"/>
</dbReference>
<dbReference type="InterPro" id="IPR037024">
    <property type="entry name" value="NiFe_Hase_small_N_sf"/>
</dbReference>
<feature type="domain" description="NADH:ubiquinone oxidoreductase-like 20kDa subunit" evidence="2">
    <location>
        <begin position="16"/>
        <end position="152"/>
    </location>
</feature>
<dbReference type="Proteomes" id="UP000179242">
    <property type="component" value="Unassembled WGS sequence"/>
</dbReference>
<dbReference type="PANTHER" id="PTHR42845">
    <property type="entry name" value="COENZYME F420-REDUCING HYDROGENASE, GAMMA SUBUNIT"/>
    <property type="match status" value="1"/>
</dbReference>
<evidence type="ECO:0000256" key="1">
    <source>
        <dbReference type="ARBA" id="ARBA00023002"/>
    </source>
</evidence>
<dbReference type="Gene3D" id="3.40.50.700">
    <property type="entry name" value="NADH:ubiquinone oxidoreductase-like, 20kDa subunit"/>
    <property type="match status" value="1"/>
</dbReference>
<evidence type="ECO:0000259" key="2">
    <source>
        <dbReference type="Pfam" id="PF01058"/>
    </source>
</evidence>
<dbReference type="InterPro" id="IPR051349">
    <property type="entry name" value="Hydrogenase_assoc-protein"/>
</dbReference>
<dbReference type="GO" id="GO:0051536">
    <property type="term" value="F:iron-sulfur cluster binding"/>
    <property type="evidence" value="ECO:0007669"/>
    <property type="project" value="InterPro"/>
</dbReference>
<dbReference type="GO" id="GO:0016491">
    <property type="term" value="F:oxidoreductase activity"/>
    <property type="evidence" value="ECO:0007669"/>
    <property type="project" value="UniProtKB-KW"/>
</dbReference>
<proteinExistence type="predicted"/>
<dbReference type="Pfam" id="PF01058">
    <property type="entry name" value="Oxidored_q6"/>
    <property type="match status" value="1"/>
</dbReference>
<keyword evidence="1" id="KW-0560">Oxidoreductase</keyword>
<protein>
    <submittedName>
        <fullName evidence="3">Cytochrome B</fullName>
    </submittedName>
</protein>
<comment type="caution">
    <text evidence="3">The sequence shown here is derived from an EMBL/GenBank/DDBJ whole genome shotgun (WGS) entry which is preliminary data.</text>
</comment>